<evidence type="ECO:0000313" key="1">
    <source>
        <dbReference type="EMBL" id="KAK2151361.1"/>
    </source>
</evidence>
<reference evidence="1" key="1">
    <citation type="journal article" date="2023" name="Mol. Biol. Evol.">
        <title>Third-Generation Sequencing Reveals the Adaptive Role of the Epigenome in Three Deep-Sea Polychaetes.</title>
        <authorList>
            <person name="Perez M."/>
            <person name="Aroh O."/>
            <person name="Sun Y."/>
            <person name="Lan Y."/>
            <person name="Juniper S.K."/>
            <person name="Young C.R."/>
            <person name="Angers B."/>
            <person name="Qian P.Y."/>
        </authorList>
    </citation>
    <scope>NUCLEOTIDE SEQUENCE</scope>
    <source>
        <strain evidence="1">P08H-3</strain>
    </source>
</reference>
<protein>
    <submittedName>
        <fullName evidence="1">Uncharacterized protein</fullName>
    </submittedName>
</protein>
<evidence type="ECO:0000313" key="2">
    <source>
        <dbReference type="Proteomes" id="UP001208570"/>
    </source>
</evidence>
<keyword evidence="2" id="KW-1185">Reference proteome</keyword>
<proteinExistence type="predicted"/>
<dbReference type="AlphaFoldDB" id="A0AAD9N1A8"/>
<comment type="caution">
    <text evidence="1">The sequence shown here is derived from an EMBL/GenBank/DDBJ whole genome shotgun (WGS) entry which is preliminary data.</text>
</comment>
<name>A0AAD9N1A8_9ANNE</name>
<organism evidence="1 2">
    <name type="scientific">Paralvinella palmiformis</name>
    <dbReference type="NCBI Taxonomy" id="53620"/>
    <lineage>
        <taxon>Eukaryota</taxon>
        <taxon>Metazoa</taxon>
        <taxon>Spiralia</taxon>
        <taxon>Lophotrochozoa</taxon>
        <taxon>Annelida</taxon>
        <taxon>Polychaeta</taxon>
        <taxon>Sedentaria</taxon>
        <taxon>Canalipalpata</taxon>
        <taxon>Terebellida</taxon>
        <taxon>Terebelliformia</taxon>
        <taxon>Alvinellidae</taxon>
        <taxon>Paralvinella</taxon>
    </lineage>
</organism>
<dbReference type="Proteomes" id="UP001208570">
    <property type="component" value="Unassembled WGS sequence"/>
</dbReference>
<sequence length="129" mass="14793">PPNGQWNFVTVCSRLKALFLDKYEFLQKNCCDPFSVPTKSVKKVAPVHLMFPKQRGSAVLLQELTSNQIGHWDEVRLVWLLLLVIDCEYYSRTRSSYTELVSRCNTLLGTTTYKPKFMLSLALINCSIS</sequence>
<accession>A0AAD9N1A8</accession>
<feature type="non-terminal residue" evidence="1">
    <location>
        <position position="129"/>
    </location>
</feature>
<gene>
    <name evidence="1" type="ORF">LSH36_366g04015</name>
</gene>
<dbReference type="EMBL" id="JAODUP010000366">
    <property type="protein sequence ID" value="KAK2151361.1"/>
    <property type="molecule type" value="Genomic_DNA"/>
</dbReference>